<protein>
    <submittedName>
        <fullName evidence="3">Uncharacterized protein</fullName>
    </submittedName>
</protein>
<dbReference type="WBParaSite" id="nRc.2.0.1.t28305-RA">
    <property type="protein sequence ID" value="nRc.2.0.1.t28305-RA"/>
    <property type="gene ID" value="nRc.2.0.1.g28305"/>
</dbReference>
<keyword evidence="2" id="KW-1185">Reference proteome</keyword>
<reference evidence="3" key="1">
    <citation type="submission" date="2022-11" db="UniProtKB">
        <authorList>
            <consortium name="WormBaseParasite"/>
        </authorList>
    </citation>
    <scope>IDENTIFICATION</scope>
</reference>
<name>A0A915JQ18_ROMCU</name>
<evidence type="ECO:0000313" key="2">
    <source>
        <dbReference type="Proteomes" id="UP000887565"/>
    </source>
</evidence>
<sequence length="72" mass="8227">MHKNPFFYVENWEFCVYLSERDVMEVHCELDEDLTLAGLNNNDESTMKALSTATTKTKGPTDFAHLANGRTK</sequence>
<dbReference type="Proteomes" id="UP000887565">
    <property type="component" value="Unplaced"/>
</dbReference>
<accession>A0A915JQ18</accession>
<evidence type="ECO:0000256" key="1">
    <source>
        <dbReference type="SAM" id="MobiDB-lite"/>
    </source>
</evidence>
<feature type="region of interest" description="Disordered" evidence="1">
    <location>
        <begin position="52"/>
        <end position="72"/>
    </location>
</feature>
<evidence type="ECO:0000313" key="3">
    <source>
        <dbReference type="WBParaSite" id="nRc.2.0.1.t28305-RA"/>
    </source>
</evidence>
<proteinExistence type="predicted"/>
<dbReference type="AlphaFoldDB" id="A0A915JQ18"/>
<organism evidence="2 3">
    <name type="scientific">Romanomermis culicivorax</name>
    <name type="common">Nematode worm</name>
    <dbReference type="NCBI Taxonomy" id="13658"/>
    <lineage>
        <taxon>Eukaryota</taxon>
        <taxon>Metazoa</taxon>
        <taxon>Ecdysozoa</taxon>
        <taxon>Nematoda</taxon>
        <taxon>Enoplea</taxon>
        <taxon>Dorylaimia</taxon>
        <taxon>Mermithida</taxon>
        <taxon>Mermithoidea</taxon>
        <taxon>Mermithidae</taxon>
        <taxon>Romanomermis</taxon>
    </lineage>
</organism>